<dbReference type="AlphaFoldDB" id="A0AAW4FGF1"/>
<proteinExistence type="predicted"/>
<organism evidence="1 2">
    <name type="scientific">Ensifer canadensis</name>
    <dbReference type="NCBI Taxonomy" id="555315"/>
    <lineage>
        <taxon>Bacteria</taxon>
        <taxon>Pseudomonadati</taxon>
        <taxon>Pseudomonadota</taxon>
        <taxon>Alphaproteobacteria</taxon>
        <taxon>Hyphomicrobiales</taxon>
        <taxon>Rhizobiaceae</taxon>
        <taxon>Sinorhizobium/Ensifer group</taxon>
        <taxon>Ensifer</taxon>
    </lineage>
</organism>
<evidence type="ECO:0000313" key="1">
    <source>
        <dbReference type="EMBL" id="MBM3090259.1"/>
    </source>
</evidence>
<comment type="caution">
    <text evidence="1">The sequence shown here is derived from an EMBL/GenBank/DDBJ whole genome shotgun (WGS) entry which is preliminary data.</text>
</comment>
<dbReference type="Proteomes" id="UP000744980">
    <property type="component" value="Unassembled WGS sequence"/>
</dbReference>
<evidence type="ECO:0000313" key="2">
    <source>
        <dbReference type="Proteomes" id="UP000744980"/>
    </source>
</evidence>
<dbReference type="EMBL" id="WXFA01000002">
    <property type="protein sequence ID" value="MBM3090259.1"/>
    <property type="molecule type" value="Genomic_DNA"/>
</dbReference>
<protein>
    <recommendedName>
        <fullName evidence="3">DNA-binding protein</fullName>
    </recommendedName>
</protein>
<reference evidence="1 2" key="1">
    <citation type="submission" date="2020-01" db="EMBL/GenBank/DDBJ databases">
        <title>Draft genome assembly of Ensifer adhaerens T173.</title>
        <authorList>
            <person name="Craig J.E."/>
            <person name="Stinchcombe J.R."/>
        </authorList>
    </citation>
    <scope>NUCLEOTIDE SEQUENCE [LARGE SCALE GENOMIC DNA]</scope>
    <source>
        <strain evidence="1 2">T173</strain>
    </source>
</reference>
<accession>A0AAW4FGF1</accession>
<gene>
    <name evidence="1" type="ORF">GFB56_05455</name>
</gene>
<name>A0AAW4FGF1_9HYPH</name>
<keyword evidence="2" id="KW-1185">Reference proteome</keyword>
<evidence type="ECO:0008006" key="3">
    <source>
        <dbReference type="Google" id="ProtNLM"/>
    </source>
</evidence>
<sequence length="80" mass="8736">MMATATLNLKVNHRPRMLSLKEAAEYCGLAVKRFPGACRVSPVAMPTGERLYDLRDLDSWLDALKDGGADSDDEILGKLG</sequence>